<dbReference type="PANTHER" id="PTHR36308">
    <property type="entry name" value="DENTIN SIALOPHOSPHOPROTEIN-RELATED"/>
    <property type="match status" value="1"/>
</dbReference>
<gene>
    <name evidence="3" type="ORF">SASPL_113865</name>
</gene>
<reference evidence="3" key="1">
    <citation type="submission" date="2018-01" db="EMBL/GenBank/DDBJ databases">
        <authorList>
            <person name="Mao J.F."/>
        </authorList>
    </citation>
    <scope>NUCLEOTIDE SEQUENCE</scope>
    <source>
        <strain evidence="3">Huo1</strain>
        <tissue evidence="3">Leaf</tissue>
    </source>
</reference>
<sequence length="306" mass="33628">MTQIPYELIRQVQIRTRSAAGLPDYDPSDPTLPHLPSLSPSDRRCRNCKAFLLRESESIICLYCGIGLHYDDVPDPICFTSTAGHQWLLRSLHFDGSADSTKDVAAAALADQDLFQNVQSSKPAFSSSEHMNNRALSGWEEADFQLADSENQLGGHSSSDHVVASSEGSSDTDIFNCDNKFEGDKKPSGGDLFSFDNKPSERDLFSFENNFDDDKKSPEREIFSFDGDFGGEFSSYSQPNAPAQGNAIMPKDRASIWFSNASCPSLESIQAASNEDESSKDGVKMLMSQMHDLSFMLETGPSIRSG</sequence>
<dbReference type="Proteomes" id="UP000298416">
    <property type="component" value="Unassembled WGS sequence"/>
</dbReference>
<dbReference type="AlphaFoldDB" id="A0A8X8Y2B9"/>
<evidence type="ECO:0000259" key="2">
    <source>
        <dbReference type="Pfam" id="PF25122"/>
    </source>
</evidence>
<name>A0A8X8Y2B9_SALSN</name>
<accession>A0A8X8Y2B9</accession>
<evidence type="ECO:0000313" key="3">
    <source>
        <dbReference type="EMBL" id="KAG6423469.1"/>
    </source>
</evidence>
<organism evidence="3">
    <name type="scientific">Salvia splendens</name>
    <name type="common">Scarlet sage</name>
    <dbReference type="NCBI Taxonomy" id="180675"/>
    <lineage>
        <taxon>Eukaryota</taxon>
        <taxon>Viridiplantae</taxon>
        <taxon>Streptophyta</taxon>
        <taxon>Embryophyta</taxon>
        <taxon>Tracheophyta</taxon>
        <taxon>Spermatophyta</taxon>
        <taxon>Magnoliopsida</taxon>
        <taxon>eudicotyledons</taxon>
        <taxon>Gunneridae</taxon>
        <taxon>Pentapetalae</taxon>
        <taxon>asterids</taxon>
        <taxon>lamiids</taxon>
        <taxon>Lamiales</taxon>
        <taxon>Lamiaceae</taxon>
        <taxon>Nepetoideae</taxon>
        <taxon>Mentheae</taxon>
        <taxon>Salviinae</taxon>
        <taxon>Salvia</taxon>
        <taxon>Salvia subgen. Calosphace</taxon>
        <taxon>core Calosphace</taxon>
    </lineage>
</organism>
<protein>
    <recommendedName>
        <fullName evidence="2">DUF7815 domain-containing protein</fullName>
    </recommendedName>
</protein>
<dbReference type="PANTHER" id="PTHR36308:SF1">
    <property type="entry name" value="DENTIN SIALOPHOSPHOPROTEIN-RELATED"/>
    <property type="match status" value="1"/>
</dbReference>
<reference evidence="3" key="2">
    <citation type="submission" date="2020-08" db="EMBL/GenBank/DDBJ databases">
        <title>Plant Genome Project.</title>
        <authorList>
            <person name="Zhang R.-G."/>
        </authorList>
    </citation>
    <scope>NUCLEOTIDE SEQUENCE</scope>
    <source>
        <strain evidence="3">Huo1</strain>
        <tissue evidence="3">Leaf</tissue>
    </source>
</reference>
<dbReference type="InterPro" id="IPR056717">
    <property type="entry name" value="DUF7815"/>
</dbReference>
<evidence type="ECO:0000313" key="4">
    <source>
        <dbReference type="Proteomes" id="UP000298416"/>
    </source>
</evidence>
<dbReference type="EMBL" id="PNBA02000005">
    <property type="protein sequence ID" value="KAG6423469.1"/>
    <property type="molecule type" value="Genomic_DNA"/>
</dbReference>
<comment type="caution">
    <text evidence="3">The sequence shown here is derived from an EMBL/GenBank/DDBJ whole genome shotgun (WGS) entry which is preliminary data.</text>
</comment>
<feature type="domain" description="DUF7815" evidence="2">
    <location>
        <begin position="42"/>
        <end position="66"/>
    </location>
</feature>
<dbReference type="Pfam" id="PF25122">
    <property type="entry name" value="DUF7815"/>
    <property type="match status" value="1"/>
</dbReference>
<keyword evidence="4" id="KW-1185">Reference proteome</keyword>
<evidence type="ECO:0000256" key="1">
    <source>
        <dbReference type="SAM" id="MobiDB-lite"/>
    </source>
</evidence>
<proteinExistence type="predicted"/>
<feature type="region of interest" description="Disordered" evidence="1">
    <location>
        <begin position="150"/>
        <end position="182"/>
    </location>
</feature>